<dbReference type="AlphaFoldDB" id="A0A5J9TRT7"/>
<accession>A0A5J9TRT7</accession>
<evidence type="ECO:0000313" key="1">
    <source>
        <dbReference type="EMBL" id="TVU13558.1"/>
    </source>
</evidence>
<dbReference type="EMBL" id="RWGY01000034">
    <property type="protein sequence ID" value="TVU13558.1"/>
    <property type="molecule type" value="Genomic_DNA"/>
</dbReference>
<dbReference type="Proteomes" id="UP000324897">
    <property type="component" value="Unassembled WGS sequence"/>
</dbReference>
<feature type="non-terminal residue" evidence="1">
    <location>
        <position position="1"/>
    </location>
</feature>
<protein>
    <submittedName>
        <fullName evidence="1">Uncharacterized protein</fullName>
    </submittedName>
</protein>
<proteinExistence type="predicted"/>
<sequence length="140" mass="15792">MEAIEDGGDPRLNMADGRGSTVRLPCADWSRMRARSSGFARFIGLCPFFLLQRQAAVNIILYYKSPRALALLQAQALCDPELRENTSSSSPRLLNGNSYHQRTNQSYKLIEAKELPINRAMIVRVYMLKTILLEDLMGIT</sequence>
<keyword evidence="2" id="KW-1185">Reference proteome</keyword>
<evidence type="ECO:0000313" key="2">
    <source>
        <dbReference type="Proteomes" id="UP000324897"/>
    </source>
</evidence>
<name>A0A5J9TRT7_9POAL</name>
<dbReference type="Gramene" id="TVU13558">
    <property type="protein sequence ID" value="TVU13558"/>
    <property type="gene ID" value="EJB05_40618"/>
</dbReference>
<comment type="caution">
    <text evidence="1">The sequence shown here is derived from an EMBL/GenBank/DDBJ whole genome shotgun (WGS) entry which is preliminary data.</text>
</comment>
<reference evidence="1 2" key="1">
    <citation type="journal article" date="2019" name="Sci. Rep.">
        <title>A high-quality genome of Eragrostis curvula grass provides insights into Poaceae evolution and supports new strategies to enhance forage quality.</title>
        <authorList>
            <person name="Carballo J."/>
            <person name="Santos B.A.C.M."/>
            <person name="Zappacosta D."/>
            <person name="Garbus I."/>
            <person name="Selva J.P."/>
            <person name="Gallo C.A."/>
            <person name="Diaz A."/>
            <person name="Albertini E."/>
            <person name="Caccamo M."/>
            <person name="Echenique V."/>
        </authorList>
    </citation>
    <scope>NUCLEOTIDE SEQUENCE [LARGE SCALE GENOMIC DNA]</scope>
    <source>
        <strain evidence="2">cv. Victoria</strain>
        <tissue evidence="1">Leaf</tissue>
    </source>
</reference>
<gene>
    <name evidence="1" type="ORF">EJB05_40618</name>
</gene>
<organism evidence="1 2">
    <name type="scientific">Eragrostis curvula</name>
    <name type="common">weeping love grass</name>
    <dbReference type="NCBI Taxonomy" id="38414"/>
    <lineage>
        <taxon>Eukaryota</taxon>
        <taxon>Viridiplantae</taxon>
        <taxon>Streptophyta</taxon>
        <taxon>Embryophyta</taxon>
        <taxon>Tracheophyta</taxon>
        <taxon>Spermatophyta</taxon>
        <taxon>Magnoliopsida</taxon>
        <taxon>Liliopsida</taxon>
        <taxon>Poales</taxon>
        <taxon>Poaceae</taxon>
        <taxon>PACMAD clade</taxon>
        <taxon>Chloridoideae</taxon>
        <taxon>Eragrostideae</taxon>
        <taxon>Eragrostidinae</taxon>
        <taxon>Eragrostis</taxon>
    </lineage>
</organism>